<sequence length="450" mass="48887">MNLAVRRFLLFFFSVAVLTACDDPNEVGLELQDENQIGTDYTDTLTINTGTVLLNDSIRSFKVSPALVGQYADPVLGTVKATTFTEMGLSSTNVSLGDNPVADSLVLALDYTMIYGDKSSELTVNVHQLTERFQERASYFTNSQLAYEETPLGSKTFTPQILNSGTETAPVDSAVAVNIRLDQQLAEALVAQSGQGPLQTQSNFNEFFKGLALVSPEGSNIVGLNLLSSRTKMTLYYKNGETQKTQSFIITSAENYFTGVTGDRSGTAVAELTEKGEYLPAAQTGGESYIQANTQLLTKLTFPYLDQFKQATDNIIINRAEVIIPVKSSSTSSLAPPPQLAAYQTNSSNRALTPLQQDRAFALNTTSFPAAVSYNAEKEQYSINITSYFQAMLLGNRPNNGLLLAPAKVVITSQQTGATAIQDDTSPYRAVINNTDSDKVKLLIYYSKLN</sequence>
<name>A0ABW4WWK3_9BACT</name>
<accession>A0ABW4WWK3</accession>
<proteinExistence type="predicted"/>
<reference evidence="3" key="1">
    <citation type="journal article" date="2019" name="Int. J. Syst. Evol. Microbiol.">
        <title>The Global Catalogue of Microorganisms (GCM) 10K type strain sequencing project: providing services to taxonomists for standard genome sequencing and annotation.</title>
        <authorList>
            <consortium name="The Broad Institute Genomics Platform"/>
            <consortium name="The Broad Institute Genome Sequencing Center for Infectious Disease"/>
            <person name="Wu L."/>
            <person name="Ma J."/>
        </authorList>
    </citation>
    <scope>NUCLEOTIDE SEQUENCE [LARGE SCALE GENOMIC DNA]</scope>
    <source>
        <strain evidence="3">JCM 16545</strain>
    </source>
</reference>
<evidence type="ECO:0000313" key="2">
    <source>
        <dbReference type="EMBL" id="MFD2066761.1"/>
    </source>
</evidence>
<comment type="caution">
    <text evidence="2">The sequence shown here is derived from an EMBL/GenBank/DDBJ whole genome shotgun (WGS) entry which is preliminary data.</text>
</comment>
<evidence type="ECO:0000256" key="1">
    <source>
        <dbReference type="SAM" id="SignalP"/>
    </source>
</evidence>
<dbReference type="EMBL" id="JBHUHV010000022">
    <property type="protein sequence ID" value="MFD2066761.1"/>
    <property type="molecule type" value="Genomic_DNA"/>
</dbReference>
<dbReference type="PROSITE" id="PS51257">
    <property type="entry name" value="PROKAR_LIPOPROTEIN"/>
    <property type="match status" value="1"/>
</dbReference>
<dbReference type="Pfam" id="PF14092">
    <property type="entry name" value="DUF4270"/>
    <property type="match status" value="1"/>
</dbReference>
<dbReference type="RefSeq" id="WP_229960693.1">
    <property type="nucleotide sequence ID" value="NZ_JAJJWI010000008.1"/>
</dbReference>
<dbReference type="InterPro" id="IPR025366">
    <property type="entry name" value="DUF4270"/>
</dbReference>
<evidence type="ECO:0000313" key="3">
    <source>
        <dbReference type="Proteomes" id="UP001597369"/>
    </source>
</evidence>
<keyword evidence="3" id="KW-1185">Reference proteome</keyword>
<dbReference type="Proteomes" id="UP001597369">
    <property type="component" value="Unassembled WGS sequence"/>
</dbReference>
<keyword evidence="1" id="KW-0732">Signal</keyword>
<organism evidence="2 3">
    <name type="scientific">Pontibacter silvestris</name>
    <dbReference type="NCBI Taxonomy" id="2305183"/>
    <lineage>
        <taxon>Bacteria</taxon>
        <taxon>Pseudomonadati</taxon>
        <taxon>Bacteroidota</taxon>
        <taxon>Cytophagia</taxon>
        <taxon>Cytophagales</taxon>
        <taxon>Hymenobacteraceae</taxon>
        <taxon>Pontibacter</taxon>
    </lineage>
</organism>
<protein>
    <submittedName>
        <fullName evidence="2">DUF4270 family protein</fullName>
    </submittedName>
</protein>
<feature type="signal peptide" evidence="1">
    <location>
        <begin position="1"/>
        <end position="20"/>
    </location>
</feature>
<feature type="chain" id="PRO_5047187519" evidence="1">
    <location>
        <begin position="21"/>
        <end position="450"/>
    </location>
</feature>
<gene>
    <name evidence="2" type="ORF">ACFSKU_07685</name>
</gene>